<proteinExistence type="predicted"/>
<evidence type="ECO:0000313" key="3">
    <source>
        <dbReference type="Proteomes" id="UP001634394"/>
    </source>
</evidence>
<feature type="compositionally biased region" description="Polar residues" evidence="1">
    <location>
        <begin position="168"/>
        <end position="185"/>
    </location>
</feature>
<dbReference type="EMBL" id="JBJQND010000012">
    <property type="protein sequence ID" value="KAL3859940.1"/>
    <property type="molecule type" value="Genomic_DNA"/>
</dbReference>
<feature type="region of interest" description="Disordered" evidence="1">
    <location>
        <begin position="164"/>
        <end position="194"/>
    </location>
</feature>
<evidence type="ECO:0000313" key="2">
    <source>
        <dbReference type="EMBL" id="KAL3859940.1"/>
    </source>
</evidence>
<dbReference type="AlphaFoldDB" id="A0ABD3VEB8"/>
<gene>
    <name evidence="2" type="ORF">ACJMK2_010119</name>
</gene>
<sequence>MPCHWGALFRLVNNYNTTLSKEHLQSNSVRRYEKNDKKTKVTLQRRCLLDDDDNVGSVDLDGASYREKSGDFSGSHAGSVHSKMSQGSFVYNDSVSRLLSQDKKQKRRKLQDLFNSPSSEKENYSDEKSLIYDPLWLKRVQKDPYDSSQYLSSHSGFSARAAPRSAHSYIQSRSSKNPSFGCSKTSVKDGQKSKKGHIYKRNVSMCGYVPKAVRNLETSSALNGEKIDDFFLKCRLEDEQTKFANTEQVRQRIVSLAPQVDILSEDLEKNDEFENDVHDKVQIMDGTISEIHTVSINTHKVSAVHDMHNVVLHEFDHLSSPNRNVTEKQHDNSIDVDSREGYVCLFDPIGTIRSVNISDTSGFTNETREIYNQPCEVKILTEKGSTDEVKLMLEHDAPCISQSMDGTFNHALTVLAQPGINPNELEITPDEVITTIGDTVLYNEPMGTSNEKMSVQASTNFASDDHYIVDPSSSIKTENSSVHKWSRDMPWKGSADVLY</sequence>
<dbReference type="Proteomes" id="UP001634394">
    <property type="component" value="Unassembled WGS sequence"/>
</dbReference>
<evidence type="ECO:0000256" key="1">
    <source>
        <dbReference type="SAM" id="MobiDB-lite"/>
    </source>
</evidence>
<protein>
    <submittedName>
        <fullName evidence="2">Uncharacterized protein</fullName>
    </submittedName>
</protein>
<name>A0ABD3VEB8_SINWO</name>
<feature type="region of interest" description="Disordered" evidence="1">
    <location>
        <begin position="100"/>
        <end position="126"/>
    </location>
</feature>
<organism evidence="2 3">
    <name type="scientific">Sinanodonta woodiana</name>
    <name type="common">Chinese pond mussel</name>
    <name type="synonym">Anodonta woodiana</name>
    <dbReference type="NCBI Taxonomy" id="1069815"/>
    <lineage>
        <taxon>Eukaryota</taxon>
        <taxon>Metazoa</taxon>
        <taxon>Spiralia</taxon>
        <taxon>Lophotrochozoa</taxon>
        <taxon>Mollusca</taxon>
        <taxon>Bivalvia</taxon>
        <taxon>Autobranchia</taxon>
        <taxon>Heteroconchia</taxon>
        <taxon>Palaeoheterodonta</taxon>
        <taxon>Unionida</taxon>
        <taxon>Unionoidea</taxon>
        <taxon>Unionidae</taxon>
        <taxon>Unioninae</taxon>
        <taxon>Sinanodonta</taxon>
    </lineage>
</organism>
<reference evidence="2 3" key="1">
    <citation type="submission" date="2024-11" db="EMBL/GenBank/DDBJ databases">
        <title>Chromosome-level genome assembly of the freshwater bivalve Anodonta woodiana.</title>
        <authorList>
            <person name="Chen X."/>
        </authorList>
    </citation>
    <scope>NUCLEOTIDE SEQUENCE [LARGE SCALE GENOMIC DNA]</scope>
    <source>
        <strain evidence="2">MN2024</strain>
        <tissue evidence="2">Gills</tissue>
    </source>
</reference>
<accession>A0ABD3VEB8</accession>
<keyword evidence="3" id="KW-1185">Reference proteome</keyword>
<comment type="caution">
    <text evidence="2">The sequence shown here is derived from an EMBL/GenBank/DDBJ whole genome shotgun (WGS) entry which is preliminary data.</text>
</comment>